<dbReference type="EMBL" id="MU157869">
    <property type="protein sequence ID" value="KAF9526671.1"/>
    <property type="molecule type" value="Genomic_DNA"/>
</dbReference>
<dbReference type="InterPro" id="IPR036282">
    <property type="entry name" value="Glutathione-S-Trfase_C_sf"/>
</dbReference>
<dbReference type="Pfam" id="PF02798">
    <property type="entry name" value="GST_N"/>
    <property type="match status" value="1"/>
</dbReference>
<accession>A0A9P6ECN7</accession>
<evidence type="ECO:0000259" key="4">
    <source>
        <dbReference type="PROSITE" id="PS50405"/>
    </source>
</evidence>
<name>A0A9P6ECN7_9AGAR</name>
<gene>
    <name evidence="5" type="ORF">CPB83DRAFT_876787</name>
</gene>
<dbReference type="OrthoDB" id="422574at2759"/>
<dbReference type="PANTHER" id="PTHR44051">
    <property type="entry name" value="GLUTATHIONE S-TRANSFERASE-RELATED"/>
    <property type="match status" value="1"/>
</dbReference>
<feature type="domain" description="GST N-terminal" evidence="3">
    <location>
        <begin position="5"/>
        <end position="97"/>
    </location>
</feature>
<dbReference type="Gene3D" id="1.20.1050.10">
    <property type="match status" value="1"/>
</dbReference>
<protein>
    <submittedName>
        <fullName evidence="5">Glutathione S-transferase</fullName>
    </submittedName>
</protein>
<dbReference type="SUPFAM" id="SSF47616">
    <property type="entry name" value="GST C-terminal domain-like"/>
    <property type="match status" value="1"/>
</dbReference>
<dbReference type="Pfam" id="PF00043">
    <property type="entry name" value="GST_C"/>
    <property type="match status" value="1"/>
</dbReference>
<keyword evidence="6" id="KW-1185">Reference proteome</keyword>
<dbReference type="Proteomes" id="UP000807306">
    <property type="component" value="Unassembled WGS sequence"/>
</dbReference>
<evidence type="ECO:0000259" key="3">
    <source>
        <dbReference type="PROSITE" id="PS50404"/>
    </source>
</evidence>
<dbReference type="InterPro" id="IPR010987">
    <property type="entry name" value="Glutathione-S-Trfase_C-like"/>
</dbReference>
<evidence type="ECO:0000313" key="5">
    <source>
        <dbReference type="EMBL" id="KAF9526671.1"/>
    </source>
</evidence>
<proteinExistence type="inferred from homology"/>
<organism evidence="5 6">
    <name type="scientific">Crepidotus variabilis</name>
    <dbReference type="NCBI Taxonomy" id="179855"/>
    <lineage>
        <taxon>Eukaryota</taxon>
        <taxon>Fungi</taxon>
        <taxon>Dikarya</taxon>
        <taxon>Basidiomycota</taxon>
        <taxon>Agaricomycotina</taxon>
        <taxon>Agaricomycetes</taxon>
        <taxon>Agaricomycetidae</taxon>
        <taxon>Agaricales</taxon>
        <taxon>Agaricineae</taxon>
        <taxon>Crepidotaceae</taxon>
        <taxon>Crepidotus</taxon>
    </lineage>
</organism>
<evidence type="ECO:0000256" key="2">
    <source>
        <dbReference type="RuleBase" id="RU003494"/>
    </source>
</evidence>
<dbReference type="InterPro" id="IPR004046">
    <property type="entry name" value="GST_C"/>
</dbReference>
<dbReference type="SFLD" id="SFLDG00358">
    <property type="entry name" value="Main_(cytGST)"/>
    <property type="match status" value="1"/>
</dbReference>
<dbReference type="PANTHER" id="PTHR44051:SF8">
    <property type="entry name" value="GLUTATHIONE S-TRANSFERASE GSTA"/>
    <property type="match status" value="1"/>
</dbReference>
<comment type="caution">
    <text evidence="5">The sequence shown here is derived from an EMBL/GenBank/DDBJ whole genome shotgun (WGS) entry which is preliminary data.</text>
</comment>
<dbReference type="AlphaFoldDB" id="A0A9P6ECN7"/>
<reference evidence="5" key="1">
    <citation type="submission" date="2020-11" db="EMBL/GenBank/DDBJ databases">
        <authorList>
            <consortium name="DOE Joint Genome Institute"/>
            <person name="Ahrendt S."/>
            <person name="Riley R."/>
            <person name="Andreopoulos W."/>
            <person name="Labutti K."/>
            <person name="Pangilinan J."/>
            <person name="Ruiz-Duenas F.J."/>
            <person name="Barrasa J.M."/>
            <person name="Sanchez-Garcia M."/>
            <person name="Camarero S."/>
            <person name="Miyauchi S."/>
            <person name="Serrano A."/>
            <person name="Linde D."/>
            <person name="Babiker R."/>
            <person name="Drula E."/>
            <person name="Ayuso-Fernandez I."/>
            <person name="Pacheco R."/>
            <person name="Padilla G."/>
            <person name="Ferreira P."/>
            <person name="Barriuso J."/>
            <person name="Kellner H."/>
            <person name="Castanera R."/>
            <person name="Alfaro M."/>
            <person name="Ramirez L."/>
            <person name="Pisabarro A.G."/>
            <person name="Kuo A."/>
            <person name="Tritt A."/>
            <person name="Lipzen A."/>
            <person name="He G."/>
            <person name="Yan M."/>
            <person name="Ng V."/>
            <person name="Cullen D."/>
            <person name="Martin F."/>
            <person name="Rosso M.-N."/>
            <person name="Henrissat B."/>
            <person name="Hibbett D."/>
            <person name="Martinez A.T."/>
            <person name="Grigoriev I.V."/>
        </authorList>
    </citation>
    <scope>NUCLEOTIDE SEQUENCE</scope>
    <source>
        <strain evidence="5">CBS 506.95</strain>
    </source>
</reference>
<evidence type="ECO:0000256" key="1">
    <source>
        <dbReference type="ARBA" id="ARBA00007409"/>
    </source>
</evidence>
<comment type="similarity">
    <text evidence="1 2">Belongs to the GST superfamily.</text>
</comment>
<evidence type="ECO:0000313" key="6">
    <source>
        <dbReference type="Proteomes" id="UP000807306"/>
    </source>
</evidence>
<dbReference type="InterPro" id="IPR004045">
    <property type="entry name" value="Glutathione_S-Trfase_N"/>
</dbReference>
<dbReference type="PROSITE" id="PS50404">
    <property type="entry name" value="GST_NTER"/>
    <property type="match status" value="1"/>
</dbReference>
<dbReference type="InterPro" id="IPR036249">
    <property type="entry name" value="Thioredoxin-like_sf"/>
</dbReference>
<sequence>MTSTEAPILLYTVGTANGNSVSVAFEEIKGLYPDTLLSYDWKQLDIMKKAESKEPWFIKLNPNGRIPIIVDRSRNDFVVFETSAILLYAAQQYDKSFKLWFNPEEDIENYSTMLQWLFFGHGGIGPMQGQANFFNFTSKGMGPADAGDVTFSLKRYQNEVKRLYGVLQIRLGDREYLAGSGKGKYSLADIKIVPWLRVRSIAGIESLDEWPSVKSWVQRCESRPGFQAGLKIATLPKF</sequence>
<dbReference type="PROSITE" id="PS50405">
    <property type="entry name" value="GST_CTER"/>
    <property type="match status" value="1"/>
</dbReference>
<feature type="domain" description="GST C-terminal" evidence="4">
    <location>
        <begin position="106"/>
        <end position="238"/>
    </location>
</feature>
<dbReference type="Gene3D" id="3.40.30.10">
    <property type="entry name" value="Glutaredoxin"/>
    <property type="match status" value="1"/>
</dbReference>
<dbReference type="CDD" id="cd03048">
    <property type="entry name" value="GST_N_Ure2p_like"/>
    <property type="match status" value="1"/>
</dbReference>
<dbReference type="SFLD" id="SFLDS00019">
    <property type="entry name" value="Glutathione_Transferase_(cytos"/>
    <property type="match status" value="1"/>
</dbReference>
<dbReference type="InterPro" id="IPR040079">
    <property type="entry name" value="Glutathione_S-Trfase"/>
</dbReference>
<dbReference type="SUPFAM" id="SSF52833">
    <property type="entry name" value="Thioredoxin-like"/>
    <property type="match status" value="1"/>
</dbReference>